<dbReference type="AlphaFoldDB" id="A0A243GDA9"/>
<gene>
    <name evidence="5" type="ORF">BK772_22075</name>
</gene>
<dbReference type="SMART" id="SM00028">
    <property type="entry name" value="TPR"/>
    <property type="match status" value="4"/>
</dbReference>
<dbReference type="Pfam" id="PF21750">
    <property type="entry name" value="DACNH"/>
    <property type="match status" value="1"/>
</dbReference>
<dbReference type="PANTHER" id="PTHR44858">
    <property type="entry name" value="TETRATRICOPEPTIDE REPEAT PROTEIN 6"/>
    <property type="match status" value="1"/>
</dbReference>
<feature type="repeat" description="TPR" evidence="3">
    <location>
        <begin position="635"/>
        <end position="668"/>
    </location>
</feature>
<dbReference type="Pfam" id="PF00515">
    <property type="entry name" value="TPR_1"/>
    <property type="match status" value="2"/>
</dbReference>
<dbReference type="PROSITE" id="PS51794">
    <property type="entry name" value="DAC"/>
    <property type="match status" value="1"/>
</dbReference>
<dbReference type="PANTHER" id="PTHR44858:SF1">
    <property type="entry name" value="UDP-N-ACETYLGLUCOSAMINE--PEPTIDE N-ACETYLGLUCOSAMINYLTRANSFERASE SPINDLY-RELATED"/>
    <property type="match status" value="1"/>
</dbReference>
<evidence type="ECO:0000256" key="3">
    <source>
        <dbReference type="PROSITE-ProRule" id="PRU00339"/>
    </source>
</evidence>
<dbReference type="PROSITE" id="PS50005">
    <property type="entry name" value="TPR"/>
    <property type="match status" value="3"/>
</dbReference>
<evidence type="ECO:0000256" key="2">
    <source>
        <dbReference type="ARBA" id="ARBA00022803"/>
    </source>
</evidence>
<name>A0A243GDA9_BACTF</name>
<reference evidence="5 6" key="1">
    <citation type="submission" date="2016-10" db="EMBL/GenBank/DDBJ databases">
        <title>Comparative genomics of Bacillus thuringiensis reveals a path to pathogens against multiple invertebrate hosts.</title>
        <authorList>
            <person name="Zheng J."/>
            <person name="Gao Q."/>
            <person name="Liu H."/>
            <person name="Peng D."/>
            <person name="Ruan L."/>
            <person name="Sun M."/>
        </authorList>
    </citation>
    <scope>NUCLEOTIDE SEQUENCE [LARGE SCALE GENOMIC DNA]</scope>
    <source>
        <strain evidence="5">CTC</strain>
    </source>
</reference>
<dbReference type="SUPFAM" id="SSF48452">
    <property type="entry name" value="TPR-like"/>
    <property type="match status" value="1"/>
</dbReference>
<dbReference type="Gene3D" id="3.40.1700.10">
    <property type="entry name" value="DNA integrity scanning protein, DisA, N-terminal domain"/>
    <property type="match status" value="1"/>
</dbReference>
<dbReference type="Proteomes" id="UP000195030">
    <property type="component" value="Unassembled WGS sequence"/>
</dbReference>
<evidence type="ECO:0000259" key="4">
    <source>
        <dbReference type="PROSITE" id="PS51794"/>
    </source>
</evidence>
<evidence type="ECO:0000313" key="5">
    <source>
        <dbReference type="EMBL" id="OUA05543.1"/>
    </source>
</evidence>
<evidence type="ECO:0000256" key="1">
    <source>
        <dbReference type="ARBA" id="ARBA00022737"/>
    </source>
</evidence>
<keyword evidence="1" id="KW-0677">Repeat</keyword>
<dbReference type="InterPro" id="IPR036888">
    <property type="entry name" value="DNA_integrity_DisA_N_sf"/>
</dbReference>
<dbReference type="InterPro" id="IPR050498">
    <property type="entry name" value="Ycf3"/>
</dbReference>
<protein>
    <recommendedName>
        <fullName evidence="4">DAC domain-containing protein</fullName>
    </recommendedName>
</protein>
<dbReference type="SUPFAM" id="SSF143597">
    <property type="entry name" value="YojJ-like"/>
    <property type="match status" value="1"/>
</dbReference>
<dbReference type="Pfam" id="PF13414">
    <property type="entry name" value="TPR_11"/>
    <property type="match status" value="1"/>
</dbReference>
<accession>A0A243GDA9</accession>
<dbReference type="Gene3D" id="1.25.40.10">
    <property type="entry name" value="Tetratricopeptide repeat domain"/>
    <property type="match status" value="3"/>
</dbReference>
<feature type="repeat" description="TPR" evidence="3">
    <location>
        <begin position="706"/>
        <end position="739"/>
    </location>
</feature>
<dbReference type="InterPro" id="IPR011990">
    <property type="entry name" value="TPR-like_helical_dom_sf"/>
</dbReference>
<dbReference type="InterPro" id="IPR019734">
    <property type="entry name" value="TPR_rpt"/>
</dbReference>
<dbReference type="InterPro" id="IPR003390">
    <property type="entry name" value="DNA_integrity_scan_DisA_N"/>
</dbReference>
<feature type="repeat" description="TPR" evidence="3">
    <location>
        <begin position="565"/>
        <end position="598"/>
    </location>
</feature>
<comment type="caution">
    <text evidence="5">The sequence shown here is derived from an EMBL/GenBank/DDBJ whole genome shotgun (WGS) entry which is preliminary data.</text>
</comment>
<dbReference type="InterPro" id="IPR048555">
    <property type="entry name" value="DACNH"/>
</dbReference>
<feature type="domain" description="DAC" evidence="4">
    <location>
        <begin position="373"/>
        <end position="533"/>
    </location>
</feature>
<organism evidence="5 6">
    <name type="scientific">Bacillus thuringiensis subsp. finitimus</name>
    <dbReference type="NCBI Taxonomy" id="29337"/>
    <lineage>
        <taxon>Bacteria</taxon>
        <taxon>Bacillati</taxon>
        <taxon>Bacillota</taxon>
        <taxon>Bacilli</taxon>
        <taxon>Bacillales</taxon>
        <taxon>Bacillaceae</taxon>
        <taxon>Bacillus</taxon>
        <taxon>Bacillus cereus group</taxon>
    </lineage>
</organism>
<dbReference type="EMBL" id="NFEL01000050">
    <property type="protein sequence ID" value="OUA05543.1"/>
    <property type="molecule type" value="Genomic_DNA"/>
</dbReference>
<sequence>MCNEKLRVYFSRSGDMKGLSPNVIERKKELEALINDYTKVLNSTVSVHFEIYDTSIVGGDELDPKIKEFVESSSKELLGKLQKAEEGVIDDINRVLSKQLSTEKGENRSFSEEGLLNYFNFLEDGNVKQWCFIRFSGFDRGVVSLFRETRNPFIKDTLKYSFLKFLMHNIFDELRNGKYYELRAGNKEEYISSKARDFMRDLLAVTSALNLSNDGKMYNDDLFDEFNYISTLNYEGVSISAKLLMLNEKEMDKHVNFYIKLKEPIGFEQHRRIRKLLETSDAQTFLIGDYEQIYGLGTLKDYEYLKQQPVFVIDFMGKFEYKISMLFVSRDIIISDREGIENVQWSLEEQTLLVIRYGTPNLRENRFSSLRLRDKLRNVFFYEENGMDDGKVNSIITLVKYAVEQRSGTTVVITKPELAEAELEKLEHQAIRIEKTNLLAKNTYELKNIMERITCIDGAVYLDSEGYCYAIGVILDGIAEKNQGDSARGARYNSAIRYVNKEGLKNNCVIVVISEDGMVDIVPDIKETEEMINRLINQLIEYVNKGQFEEALGMIRQTQFTNKPAKIYYYEGYIHVRLNNLTEGVKAYTRAIEIDNNYVDAYVGRGYVYTLQLPDKESEGIADCTKVLELDPKNIIAYINRAYIYNQSKKYEKAIIDCTKAIEIDPENITPYGFRGNAYIGLDTKDGYEKAIRDYTYIINENKASGYTYKARGDAYSNLQDYNKAIVDYDMAIKLQPEYQEAIDARNSILSPV</sequence>
<proteinExistence type="predicted"/>
<dbReference type="Pfam" id="PF02457">
    <property type="entry name" value="DAC"/>
    <property type="match status" value="1"/>
</dbReference>
<keyword evidence="2 3" id="KW-0802">TPR repeat</keyword>
<evidence type="ECO:0000313" key="6">
    <source>
        <dbReference type="Proteomes" id="UP000195030"/>
    </source>
</evidence>